<dbReference type="AlphaFoldDB" id="A0A1D4N6J1"/>
<dbReference type="InterPro" id="IPR003439">
    <property type="entry name" value="ABC_transporter-like_ATP-bd"/>
</dbReference>
<keyword evidence="2" id="KW-0547">Nucleotide-binding</keyword>
<evidence type="ECO:0000256" key="3">
    <source>
        <dbReference type="ARBA" id="ARBA00022840"/>
    </source>
</evidence>
<dbReference type="PANTHER" id="PTHR42711:SF17">
    <property type="entry name" value="ABC TRANSPORTER ATP-BINDING PROTEIN"/>
    <property type="match status" value="1"/>
</dbReference>
<evidence type="ECO:0000313" key="8">
    <source>
        <dbReference type="Proteomes" id="UP000095768"/>
    </source>
</evidence>
<feature type="domain" description="ABC transporter" evidence="4">
    <location>
        <begin position="2"/>
        <end position="222"/>
    </location>
</feature>
<dbReference type="GO" id="GO:0005524">
    <property type="term" value="F:ATP binding"/>
    <property type="evidence" value="ECO:0007669"/>
    <property type="project" value="UniProtKB-KW"/>
</dbReference>
<evidence type="ECO:0000256" key="2">
    <source>
        <dbReference type="ARBA" id="ARBA00022741"/>
    </source>
</evidence>
<dbReference type="Pfam" id="PF00005">
    <property type="entry name" value="ABC_tran"/>
    <property type="match status" value="1"/>
</dbReference>
<dbReference type="InterPro" id="IPR003593">
    <property type="entry name" value="AAA+_ATPase"/>
</dbReference>
<evidence type="ECO:0000256" key="1">
    <source>
        <dbReference type="ARBA" id="ARBA00022448"/>
    </source>
</evidence>
<dbReference type="PROSITE" id="PS50893">
    <property type="entry name" value="ABC_TRANSPORTER_2"/>
    <property type="match status" value="1"/>
</dbReference>
<dbReference type="EC" id="3.6.3.-" evidence="6"/>
<reference evidence="6 8" key="1">
    <citation type="submission" date="2016-09" db="EMBL/GenBank/DDBJ databases">
        <authorList>
            <consortium name="Pathogen Informatics"/>
        </authorList>
    </citation>
    <scope>NUCLEOTIDE SEQUENCE [LARGE SCALE GENOMIC DNA]</scope>
    <source>
        <strain evidence="6 8">82B</strain>
    </source>
</reference>
<evidence type="ECO:0000259" key="4">
    <source>
        <dbReference type="PROSITE" id="PS50893"/>
    </source>
</evidence>
<protein>
    <submittedName>
        <fullName evidence="6">ABC transporter ATPase</fullName>
        <ecNumber evidence="6">3.6.3.-</ecNumber>
    </submittedName>
</protein>
<evidence type="ECO:0000313" key="6">
    <source>
        <dbReference type="EMBL" id="SCT08906.1"/>
    </source>
</evidence>
<keyword evidence="1" id="KW-0813">Transport</keyword>
<proteinExistence type="predicted"/>
<name>A0A1D4N6J1_9STAP</name>
<dbReference type="InterPro" id="IPR050763">
    <property type="entry name" value="ABC_transporter_ATP-binding"/>
</dbReference>
<evidence type="ECO:0000313" key="5">
    <source>
        <dbReference type="EMBL" id="SCT06357.1"/>
    </source>
</evidence>
<dbReference type="CDD" id="cd03230">
    <property type="entry name" value="ABC_DR_subfamily_A"/>
    <property type="match status" value="1"/>
</dbReference>
<dbReference type="PANTHER" id="PTHR42711">
    <property type="entry name" value="ABC TRANSPORTER ATP-BINDING PROTEIN"/>
    <property type="match status" value="1"/>
</dbReference>
<keyword evidence="6" id="KW-0378">Hydrolase</keyword>
<dbReference type="EMBL" id="FMPI01000011">
    <property type="protein sequence ID" value="SCT06357.1"/>
    <property type="molecule type" value="Genomic_DNA"/>
</dbReference>
<evidence type="ECO:0000313" key="7">
    <source>
        <dbReference type="Proteomes" id="UP000095412"/>
    </source>
</evidence>
<dbReference type="Proteomes" id="UP000095768">
    <property type="component" value="Unassembled WGS sequence"/>
</dbReference>
<gene>
    <name evidence="6" type="primary">drrA_1</name>
    <name evidence="6" type="ORF">SAMEA2297795_01749</name>
    <name evidence="5" type="ORF">SAMEA2297796_01678</name>
</gene>
<dbReference type="RefSeq" id="WP_069995820.1">
    <property type="nucleotide sequence ID" value="NZ_FMPG01000007.1"/>
</dbReference>
<dbReference type="OrthoDB" id="9804819at2"/>
<dbReference type="SMART" id="SM00382">
    <property type="entry name" value="AAA"/>
    <property type="match status" value="1"/>
</dbReference>
<dbReference type="Proteomes" id="UP000095412">
    <property type="component" value="Unassembled WGS sequence"/>
</dbReference>
<dbReference type="Gene3D" id="3.40.50.300">
    <property type="entry name" value="P-loop containing nucleotide triphosphate hydrolases"/>
    <property type="match status" value="1"/>
</dbReference>
<dbReference type="InterPro" id="IPR027417">
    <property type="entry name" value="P-loop_NTPase"/>
</dbReference>
<reference evidence="5 7" key="2">
    <citation type="submission" date="2016-09" db="EMBL/GenBank/DDBJ databases">
        <authorList>
            <consortium name="Pathogen Informatics"/>
            <person name="Sun Q."/>
            <person name="Inoue M."/>
        </authorList>
    </citation>
    <scope>NUCLEOTIDE SEQUENCE [LARGE SCALE GENOMIC DNA]</scope>
    <source>
        <strain evidence="5 7">82C</strain>
    </source>
</reference>
<keyword evidence="7" id="KW-1185">Reference proteome</keyword>
<organism evidence="6 8">
    <name type="scientific">Staphylococcus caeli</name>
    <dbReference type="NCBI Taxonomy" id="2201815"/>
    <lineage>
        <taxon>Bacteria</taxon>
        <taxon>Bacillati</taxon>
        <taxon>Bacillota</taxon>
        <taxon>Bacilli</taxon>
        <taxon>Bacillales</taxon>
        <taxon>Staphylococcaceae</taxon>
        <taxon>Staphylococcus</taxon>
    </lineage>
</organism>
<keyword evidence="3" id="KW-0067">ATP-binding</keyword>
<dbReference type="SUPFAM" id="SSF52540">
    <property type="entry name" value="P-loop containing nucleoside triphosphate hydrolases"/>
    <property type="match status" value="1"/>
</dbReference>
<dbReference type="GO" id="GO:0016887">
    <property type="term" value="F:ATP hydrolysis activity"/>
    <property type="evidence" value="ECO:0007669"/>
    <property type="project" value="InterPro"/>
</dbReference>
<sequence>MIKINHLTKTYNSKRVVDNATFSILEGKCTALIGPNGAGKSTLIDMIIGDRHPSSGNIDDEQGLLQSQNLGIMFQKTNFPDLIKVKELYYLFANLYKDTISIERFCMITRFDDNQLNQYANKLSGGQKRILDFALSLIGKPKCVFLDEPTSAMDVQMRTHFWNIVTELKNEGVTLFYTSHYIEEVERMADHVIVLEKGKVILNDKPESIKDRQQTSIIYLPSKYQSVVDSVETLAYTRENNKLRISTDNVHAVIERFIAQQIDLNEIEITKASLLETIFTNNNTEGMK</sequence>
<dbReference type="EMBL" id="FMPG01000007">
    <property type="protein sequence ID" value="SCT08906.1"/>
    <property type="molecule type" value="Genomic_DNA"/>
</dbReference>
<accession>A0A1D4N6J1</accession>